<dbReference type="PANTHER" id="PTHR43132:SF2">
    <property type="entry name" value="ARSENICAL RESISTANCE OPERON REPRESSOR ARSR-RELATED"/>
    <property type="match status" value="1"/>
</dbReference>
<dbReference type="EMBL" id="JAHHHV010000064">
    <property type="protein sequence ID" value="MBW4465801.1"/>
    <property type="molecule type" value="Genomic_DNA"/>
</dbReference>
<comment type="caution">
    <text evidence="5">The sequence shown here is derived from an EMBL/GenBank/DDBJ whole genome shotgun (WGS) entry which is preliminary data.</text>
</comment>
<evidence type="ECO:0000256" key="3">
    <source>
        <dbReference type="ARBA" id="ARBA00023163"/>
    </source>
</evidence>
<dbReference type="GO" id="GO:0003700">
    <property type="term" value="F:DNA-binding transcription factor activity"/>
    <property type="evidence" value="ECO:0007669"/>
    <property type="project" value="InterPro"/>
</dbReference>
<dbReference type="SUPFAM" id="SSF46785">
    <property type="entry name" value="Winged helix' DNA-binding domain"/>
    <property type="match status" value="1"/>
</dbReference>
<keyword evidence="1" id="KW-0805">Transcription regulation</keyword>
<dbReference type="InterPro" id="IPR051011">
    <property type="entry name" value="Metal_resp_trans_reg"/>
</dbReference>
<dbReference type="GO" id="GO:0003677">
    <property type="term" value="F:DNA binding"/>
    <property type="evidence" value="ECO:0007669"/>
    <property type="project" value="UniProtKB-KW"/>
</dbReference>
<proteinExistence type="predicted"/>
<dbReference type="Pfam" id="PF01022">
    <property type="entry name" value="HTH_5"/>
    <property type="match status" value="1"/>
</dbReference>
<dbReference type="PANTHER" id="PTHR43132">
    <property type="entry name" value="ARSENICAL RESISTANCE OPERON REPRESSOR ARSR-RELATED"/>
    <property type="match status" value="1"/>
</dbReference>
<dbReference type="InterPro" id="IPR011991">
    <property type="entry name" value="ArsR-like_HTH"/>
</dbReference>
<reference evidence="5" key="1">
    <citation type="submission" date="2021-05" db="EMBL/GenBank/DDBJ databases">
        <authorList>
            <person name="Pietrasiak N."/>
            <person name="Ward R."/>
            <person name="Stajich J.E."/>
            <person name="Kurbessoian T."/>
        </authorList>
    </citation>
    <scope>NUCLEOTIDE SEQUENCE</scope>
    <source>
        <strain evidence="5">GSE-TBD4-15B</strain>
    </source>
</reference>
<dbReference type="CDD" id="cd00090">
    <property type="entry name" value="HTH_ARSR"/>
    <property type="match status" value="1"/>
</dbReference>
<dbReference type="InterPro" id="IPR036390">
    <property type="entry name" value="WH_DNA-bd_sf"/>
</dbReference>
<evidence type="ECO:0000313" key="5">
    <source>
        <dbReference type="EMBL" id="MBW4465801.1"/>
    </source>
</evidence>
<dbReference type="Gene3D" id="1.10.10.10">
    <property type="entry name" value="Winged helix-like DNA-binding domain superfamily/Winged helix DNA-binding domain"/>
    <property type="match status" value="1"/>
</dbReference>
<organism evidence="5 6">
    <name type="scientific">Pegethrix bostrychoides GSE-TBD4-15B</name>
    <dbReference type="NCBI Taxonomy" id="2839662"/>
    <lineage>
        <taxon>Bacteria</taxon>
        <taxon>Bacillati</taxon>
        <taxon>Cyanobacteriota</taxon>
        <taxon>Cyanophyceae</taxon>
        <taxon>Oculatellales</taxon>
        <taxon>Oculatellaceae</taxon>
        <taxon>Pegethrix</taxon>
    </lineage>
</organism>
<dbReference type="InterPro" id="IPR036388">
    <property type="entry name" value="WH-like_DNA-bd_sf"/>
</dbReference>
<dbReference type="SMART" id="SM00418">
    <property type="entry name" value="HTH_ARSR"/>
    <property type="match status" value="1"/>
</dbReference>
<dbReference type="PRINTS" id="PR00778">
    <property type="entry name" value="HTHARSR"/>
</dbReference>
<evidence type="ECO:0000259" key="4">
    <source>
        <dbReference type="PROSITE" id="PS50987"/>
    </source>
</evidence>
<feature type="domain" description="HTH arsR-type" evidence="4">
    <location>
        <begin position="4"/>
        <end position="98"/>
    </location>
</feature>
<name>A0A951PA43_9CYAN</name>
<gene>
    <name evidence="5" type="ORF">KME07_10240</name>
</gene>
<dbReference type="NCBIfam" id="NF033788">
    <property type="entry name" value="HTH_metalloreg"/>
    <property type="match status" value="1"/>
</dbReference>
<evidence type="ECO:0000256" key="1">
    <source>
        <dbReference type="ARBA" id="ARBA00023015"/>
    </source>
</evidence>
<sequence length="107" mass="12360">MQNLTAASVQSVALGFHALSEPLRIKILDLLRSQELCVCDLCDALETSQSKLSFHLKVLREAELVRARQEGRWIYYSINLPQFVVLEQYLAEYRRFSPILTTRSCQE</sequence>
<evidence type="ECO:0000256" key="2">
    <source>
        <dbReference type="ARBA" id="ARBA00023125"/>
    </source>
</evidence>
<dbReference type="InterPro" id="IPR001845">
    <property type="entry name" value="HTH_ArsR_DNA-bd_dom"/>
</dbReference>
<dbReference type="PROSITE" id="PS50987">
    <property type="entry name" value="HTH_ARSR_2"/>
    <property type="match status" value="1"/>
</dbReference>
<dbReference type="AlphaFoldDB" id="A0A951PA43"/>
<accession>A0A951PA43</accession>
<reference evidence="5" key="2">
    <citation type="journal article" date="2022" name="Microbiol. Resour. Announc.">
        <title>Metagenome Sequencing to Explore Phylogenomics of Terrestrial Cyanobacteria.</title>
        <authorList>
            <person name="Ward R.D."/>
            <person name="Stajich J.E."/>
            <person name="Johansen J.R."/>
            <person name="Huntemann M."/>
            <person name="Clum A."/>
            <person name="Foster B."/>
            <person name="Foster B."/>
            <person name="Roux S."/>
            <person name="Palaniappan K."/>
            <person name="Varghese N."/>
            <person name="Mukherjee S."/>
            <person name="Reddy T.B.K."/>
            <person name="Daum C."/>
            <person name="Copeland A."/>
            <person name="Chen I.A."/>
            <person name="Ivanova N.N."/>
            <person name="Kyrpides N.C."/>
            <person name="Shapiro N."/>
            <person name="Eloe-Fadrosh E.A."/>
            <person name="Pietrasiak N."/>
        </authorList>
    </citation>
    <scope>NUCLEOTIDE SEQUENCE</scope>
    <source>
        <strain evidence="5">GSE-TBD4-15B</strain>
    </source>
</reference>
<dbReference type="FunFam" id="1.10.10.10:FF:000279">
    <property type="entry name" value="Transcriptional regulator, ArsR family"/>
    <property type="match status" value="1"/>
</dbReference>
<protein>
    <submittedName>
        <fullName evidence="5">Metalloregulator ArsR/SmtB family transcription factor</fullName>
    </submittedName>
</protein>
<evidence type="ECO:0000313" key="6">
    <source>
        <dbReference type="Proteomes" id="UP000707356"/>
    </source>
</evidence>
<keyword evidence="3" id="KW-0804">Transcription</keyword>
<dbReference type="Proteomes" id="UP000707356">
    <property type="component" value="Unassembled WGS sequence"/>
</dbReference>
<keyword evidence="2" id="KW-0238">DNA-binding</keyword>